<feature type="transmembrane region" description="Helical" evidence="2">
    <location>
        <begin position="20"/>
        <end position="42"/>
    </location>
</feature>
<gene>
    <name evidence="4" type="ORF">BN946_scf184851.g56</name>
</gene>
<keyword evidence="2" id="KW-0472">Membrane</keyword>
<dbReference type="Pfam" id="PF20152">
    <property type="entry name" value="DUF6534"/>
    <property type="match status" value="1"/>
</dbReference>
<feature type="transmembrane region" description="Helical" evidence="2">
    <location>
        <begin position="98"/>
        <end position="120"/>
    </location>
</feature>
<dbReference type="PANTHER" id="PTHR40465:SF1">
    <property type="entry name" value="DUF6534 DOMAIN-CONTAINING PROTEIN"/>
    <property type="match status" value="1"/>
</dbReference>
<feature type="transmembrane region" description="Helical" evidence="2">
    <location>
        <begin position="54"/>
        <end position="78"/>
    </location>
</feature>
<dbReference type="STRING" id="5643.A0A060SBA6"/>
<keyword evidence="2" id="KW-1133">Transmembrane helix</keyword>
<keyword evidence="2" id="KW-0812">Transmembrane</keyword>
<evidence type="ECO:0000313" key="5">
    <source>
        <dbReference type="Proteomes" id="UP000029665"/>
    </source>
</evidence>
<protein>
    <recommendedName>
        <fullName evidence="3">DUF6534 domain-containing protein</fullName>
    </recommendedName>
</protein>
<name>A0A060SBA6_PYCCI</name>
<keyword evidence="5" id="KW-1185">Reference proteome</keyword>
<feature type="region of interest" description="Disordered" evidence="1">
    <location>
        <begin position="298"/>
        <end position="318"/>
    </location>
</feature>
<feature type="transmembrane region" description="Helical" evidence="2">
    <location>
        <begin position="177"/>
        <end position="201"/>
    </location>
</feature>
<feature type="compositionally biased region" description="Polar residues" evidence="1">
    <location>
        <begin position="298"/>
        <end position="312"/>
    </location>
</feature>
<dbReference type="InterPro" id="IPR045339">
    <property type="entry name" value="DUF6534"/>
</dbReference>
<dbReference type="Proteomes" id="UP000029665">
    <property type="component" value="Unassembled WGS sequence"/>
</dbReference>
<feature type="transmembrane region" description="Helical" evidence="2">
    <location>
        <begin position="247"/>
        <end position="269"/>
    </location>
</feature>
<feature type="domain" description="DUF6534" evidence="3">
    <location>
        <begin position="187"/>
        <end position="271"/>
    </location>
</feature>
<dbReference type="EMBL" id="CCBP010000052">
    <property type="protein sequence ID" value="CDO69668.1"/>
    <property type="molecule type" value="Genomic_DNA"/>
</dbReference>
<evidence type="ECO:0000313" key="4">
    <source>
        <dbReference type="EMBL" id="CDO69668.1"/>
    </source>
</evidence>
<feature type="transmembrane region" description="Helical" evidence="2">
    <location>
        <begin position="213"/>
        <end position="241"/>
    </location>
</feature>
<organism evidence="4 5">
    <name type="scientific">Pycnoporus cinnabarinus</name>
    <name type="common">Cinnabar-red polypore</name>
    <name type="synonym">Trametes cinnabarina</name>
    <dbReference type="NCBI Taxonomy" id="5643"/>
    <lineage>
        <taxon>Eukaryota</taxon>
        <taxon>Fungi</taxon>
        <taxon>Dikarya</taxon>
        <taxon>Basidiomycota</taxon>
        <taxon>Agaricomycotina</taxon>
        <taxon>Agaricomycetes</taxon>
        <taxon>Polyporales</taxon>
        <taxon>Polyporaceae</taxon>
        <taxon>Trametes</taxon>
    </lineage>
</organism>
<dbReference type="AlphaFoldDB" id="A0A060SBA6"/>
<feature type="transmembrane region" description="Helical" evidence="2">
    <location>
        <begin position="132"/>
        <end position="157"/>
    </location>
</feature>
<dbReference type="PANTHER" id="PTHR40465">
    <property type="entry name" value="CHROMOSOME 1, WHOLE GENOME SHOTGUN SEQUENCE"/>
    <property type="match status" value="1"/>
</dbReference>
<proteinExistence type="predicted"/>
<reference evidence="4" key="1">
    <citation type="submission" date="2014-01" db="EMBL/GenBank/DDBJ databases">
        <title>The genome of the white-rot fungus Pycnoporus cinnabarinus: a basidiomycete model with a versatile arsenal for lignocellulosic biomass breakdown.</title>
        <authorList>
            <person name="Levasseur A."/>
            <person name="Lomascolo A."/>
            <person name="Ruiz-Duenas F.J."/>
            <person name="Uzan E."/>
            <person name="Piumi F."/>
            <person name="Kues U."/>
            <person name="Ram A.F.J."/>
            <person name="Murat C."/>
            <person name="Haon M."/>
            <person name="Benoit I."/>
            <person name="Arfi Y."/>
            <person name="Chevret D."/>
            <person name="Drula E."/>
            <person name="Kwon M.J."/>
            <person name="Gouret P."/>
            <person name="Lesage-Meessen L."/>
            <person name="Lombard V."/>
            <person name="Mariette J."/>
            <person name="Noirot C."/>
            <person name="Park J."/>
            <person name="Patyshakuliyeva A."/>
            <person name="Wieneger R.A.B."/>
            <person name="Wosten H.A.B."/>
            <person name="Martin F."/>
            <person name="Coutinho P.M."/>
            <person name="de Vries R."/>
            <person name="Martinez A.T."/>
            <person name="Klopp C."/>
            <person name="Pontarotti P."/>
            <person name="Henrissat B."/>
            <person name="Record E."/>
        </authorList>
    </citation>
    <scope>NUCLEOTIDE SEQUENCE [LARGE SCALE GENOMIC DNA]</scope>
    <source>
        <strain evidence="4">BRFM137</strain>
    </source>
</reference>
<accession>A0A060SBA6</accession>
<dbReference type="OrthoDB" id="2801343at2759"/>
<evidence type="ECO:0000256" key="1">
    <source>
        <dbReference type="SAM" id="MobiDB-lite"/>
    </source>
</evidence>
<sequence>MPASAALPAPFAHAQKMNLGAILIGCVIQNIFYGNCFFLAWRYFSRGRRNDPKWFHAVVALAWVAASISVAISVHGLWFFVMESLLKQIDVTPWTVDFFLFINSIVATLVRLLYVYRLCLLYRSLTYFRGRALSAVALVLTALFCIIELAGSIDIAVTLYTSNASQRGEQGIRLKPIFYLIFATGLSADAILTAMMCLWLHSARTGFKRTDSIINTMIVYTIETGLFPSLIETAGMIAFVVNSNSQIFLAFYLQIGVLYLTSLLTSLGARRKVQQRIQQPITLNCSALHGEFDSNQITEVGSSRPSEGTSDTVRPMSLGLHGDGQARLRVLEEDAMEKGVTPDVERPQEQLERDMLNYTRTLTLPAR</sequence>
<comment type="caution">
    <text evidence="4">The sequence shown here is derived from an EMBL/GenBank/DDBJ whole genome shotgun (WGS) entry which is preliminary data.</text>
</comment>
<evidence type="ECO:0000256" key="2">
    <source>
        <dbReference type="SAM" id="Phobius"/>
    </source>
</evidence>
<dbReference type="OMA" id="MIVYTLE"/>
<evidence type="ECO:0000259" key="3">
    <source>
        <dbReference type="Pfam" id="PF20152"/>
    </source>
</evidence>
<dbReference type="HOGENOM" id="CLU_046025_5_0_1"/>